<evidence type="ECO:0000313" key="2">
    <source>
        <dbReference type="EMBL" id="MBB1087246.1"/>
    </source>
</evidence>
<accession>A0A7W3U1I1</accession>
<proteinExistence type="predicted"/>
<dbReference type="AlphaFoldDB" id="A0A7W3U1I1"/>
<dbReference type="InterPro" id="IPR007433">
    <property type="entry name" value="DUF481"/>
</dbReference>
<keyword evidence="3" id="KW-1185">Reference proteome</keyword>
<dbReference type="Proteomes" id="UP000552587">
    <property type="component" value="Unassembled WGS sequence"/>
</dbReference>
<feature type="signal peptide" evidence="1">
    <location>
        <begin position="1"/>
        <end position="19"/>
    </location>
</feature>
<comment type="caution">
    <text evidence="2">The sequence shown here is derived from an EMBL/GenBank/DDBJ whole genome shotgun (WGS) entry which is preliminary data.</text>
</comment>
<protein>
    <submittedName>
        <fullName evidence="2">DUF481 domain-containing protein</fullName>
    </submittedName>
</protein>
<keyword evidence="1" id="KW-0732">Signal</keyword>
<feature type="chain" id="PRO_5030651450" evidence="1">
    <location>
        <begin position="20"/>
        <end position="345"/>
    </location>
</feature>
<evidence type="ECO:0000313" key="3">
    <source>
        <dbReference type="Proteomes" id="UP000552587"/>
    </source>
</evidence>
<evidence type="ECO:0000256" key="1">
    <source>
        <dbReference type="SAM" id="SignalP"/>
    </source>
</evidence>
<dbReference type="EMBL" id="JACHTE010000001">
    <property type="protein sequence ID" value="MBB1087246.1"/>
    <property type="molecule type" value="Genomic_DNA"/>
</dbReference>
<dbReference type="RefSeq" id="WP_182668019.1">
    <property type="nucleotide sequence ID" value="NZ_JACHTE010000001.1"/>
</dbReference>
<gene>
    <name evidence="2" type="ORF">H4F99_01950</name>
</gene>
<sequence length="345" mass="38374">MPALFVAGALLLACSGAHAAPKTDVIILKNGDRITGEIKGLERGILRLSTDAAGTLSIEWPEVARIETKQYLEVEQLDGDRSYGHASRPAEPGSVVLGTDDDASATPQAPLALDDIVRITPLSEGRWIDHIDGHASIGLSAASANDNRQVTLSGDMTYRAPERSWTVTYEGARTESANNPVSDRQDVDGIYRWLRPERWFWAATAGFTSNDELDLNLRSLAGVGRGRYWVQDANRAFGTIGGLVFTREHYDARGRQESFEALLQFQYEYFRFQDPEVDLSLELNLFPSLTVSGRLRSELTAKARYELVKDLYFELSYIRSQDNKPVSEDAAQNDWSLNSSLGYKF</sequence>
<organism evidence="2 3">
    <name type="scientific">Marilutibacter penaei</name>
    <dbReference type="NCBI Taxonomy" id="2759900"/>
    <lineage>
        <taxon>Bacteria</taxon>
        <taxon>Pseudomonadati</taxon>
        <taxon>Pseudomonadota</taxon>
        <taxon>Gammaproteobacteria</taxon>
        <taxon>Lysobacterales</taxon>
        <taxon>Lysobacteraceae</taxon>
        <taxon>Marilutibacter</taxon>
    </lineage>
</organism>
<reference evidence="2 3" key="1">
    <citation type="submission" date="2020-07" db="EMBL/GenBank/DDBJ databases">
        <authorList>
            <person name="Xu S."/>
            <person name="Li A."/>
        </authorList>
    </citation>
    <scope>NUCLEOTIDE SEQUENCE [LARGE SCALE GENOMIC DNA]</scope>
    <source>
        <strain evidence="2 3">SG-8</strain>
    </source>
</reference>
<name>A0A7W3U1I1_9GAMM</name>
<dbReference type="Pfam" id="PF04338">
    <property type="entry name" value="DUF481"/>
    <property type="match status" value="1"/>
</dbReference>